<gene>
    <name evidence="3" type="ORF">A2482_03455</name>
</gene>
<reference evidence="3 4" key="1">
    <citation type="journal article" date="2016" name="Nat. Commun.">
        <title>Thousands of microbial genomes shed light on interconnected biogeochemical processes in an aquifer system.</title>
        <authorList>
            <person name="Anantharaman K."/>
            <person name="Brown C.T."/>
            <person name="Hug L.A."/>
            <person name="Sharon I."/>
            <person name="Castelle C.J."/>
            <person name="Probst A.J."/>
            <person name="Thomas B.C."/>
            <person name="Singh A."/>
            <person name="Wilkins M.J."/>
            <person name="Karaoz U."/>
            <person name="Brodie E.L."/>
            <person name="Williams K.H."/>
            <person name="Hubbard S.S."/>
            <person name="Banfield J.F."/>
        </authorList>
    </citation>
    <scope>NUCLEOTIDE SEQUENCE [LARGE SCALE GENOMIC DNA]</scope>
</reference>
<evidence type="ECO:0000256" key="2">
    <source>
        <dbReference type="SAM" id="Phobius"/>
    </source>
</evidence>
<sequence>MWLLCGSCAIFGTFYLCSTVWATGVSPGIIKIKNVLSGTEYKSKVTFSRADTAKAAQIKIEIQGKDAQVIAPGVIAEESTFEMKAGQNSFVFPFTINAKELSAGDYEARIKGVILYSDPEATSGSSMGIQSGAISIIQFSVTSDQIEDYTVSDSYISDTEEATPVFINYRLSNNGNVMVRAGKISVKITDQNDAAKIYETEILQDRLPLTAVGSTVASSVQSDLTVPIGDYAAEMVFYNLDGLEIFRGKGTFRSHPIGTLDQKGEIVEFTSDKEELNQSEVIEFTGVLVNIGTAPIKAVYVVEVFLNNKRVEYLKGDSLFVPRGIKTKQSLIYKPQKSGSYTAKGYFTYGITSTEQKTVQFQVSGMSWPVAVAGVGLIVVLIAGTIWYIKRKRKSTSLPHDNMLPPTPPPPTNNIQASVAESADKPKITN</sequence>
<evidence type="ECO:0000256" key="1">
    <source>
        <dbReference type="SAM" id="MobiDB-lite"/>
    </source>
</evidence>
<feature type="transmembrane region" description="Helical" evidence="2">
    <location>
        <begin position="366"/>
        <end position="389"/>
    </location>
</feature>
<organism evidence="3 4">
    <name type="scientific">Candidatus Falkowbacteria bacterium RIFOXYC2_FULL_48_21</name>
    <dbReference type="NCBI Taxonomy" id="1798005"/>
    <lineage>
        <taxon>Bacteria</taxon>
        <taxon>Candidatus Falkowiibacteriota</taxon>
    </lineage>
</organism>
<name>A0A1F5T514_9BACT</name>
<dbReference type="AlphaFoldDB" id="A0A1F5T514"/>
<evidence type="ECO:0000313" key="3">
    <source>
        <dbReference type="EMBL" id="OGF34055.1"/>
    </source>
</evidence>
<dbReference type="Proteomes" id="UP000178656">
    <property type="component" value="Unassembled WGS sequence"/>
</dbReference>
<evidence type="ECO:0008006" key="5">
    <source>
        <dbReference type="Google" id="ProtNLM"/>
    </source>
</evidence>
<accession>A0A1F5T514</accession>
<keyword evidence="2" id="KW-1133">Transmembrane helix</keyword>
<proteinExistence type="predicted"/>
<protein>
    <recommendedName>
        <fullName evidence="5">CARDB domain-containing protein</fullName>
    </recommendedName>
</protein>
<keyword evidence="2" id="KW-0812">Transmembrane</keyword>
<keyword evidence="2" id="KW-0472">Membrane</keyword>
<feature type="region of interest" description="Disordered" evidence="1">
    <location>
        <begin position="398"/>
        <end position="430"/>
    </location>
</feature>
<comment type="caution">
    <text evidence="3">The sequence shown here is derived from an EMBL/GenBank/DDBJ whole genome shotgun (WGS) entry which is preliminary data.</text>
</comment>
<dbReference type="EMBL" id="MFGM01000085">
    <property type="protein sequence ID" value="OGF34055.1"/>
    <property type="molecule type" value="Genomic_DNA"/>
</dbReference>
<evidence type="ECO:0000313" key="4">
    <source>
        <dbReference type="Proteomes" id="UP000178656"/>
    </source>
</evidence>